<name>A0ABT1ZQF8_9BURK</name>
<dbReference type="EMBL" id="JANUGW010000006">
    <property type="protein sequence ID" value="MCS0582120.1"/>
    <property type="molecule type" value="Genomic_DNA"/>
</dbReference>
<organism evidence="1 2">
    <name type="scientific">Massilia pinisoli</name>
    <dbReference type="NCBI Taxonomy" id="1772194"/>
    <lineage>
        <taxon>Bacteria</taxon>
        <taxon>Pseudomonadati</taxon>
        <taxon>Pseudomonadota</taxon>
        <taxon>Betaproteobacteria</taxon>
        <taxon>Burkholderiales</taxon>
        <taxon>Oxalobacteraceae</taxon>
        <taxon>Telluria group</taxon>
        <taxon>Massilia</taxon>
    </lineage>
</organism>
<reference evidence="1 2" key="1">
    <citation type="submission" date="2022-08" db="EMBL/GenBank/DDBJ databases">
        <title>Reclassification of Massilia species as members of the genera Telluria, Duganella, Pseudoduganella, Mokoshia gen. nov. and Zemynaea gen. nov. using orthogonal and non-orthogonal genome-based approaches.</title>
        <authorList>
            <person name="Bowman J.P."/>
        </authorList>
    </citation>
    <scope>NUCLEOTIDE SEQUENCE [LARGE SCALE GENOMIC DNA]</scope>
    <source>
        <strain evidence="1 2">JCM 31316</strain>
    </source>
</reference>
<evidence type="ECO:0000313" key="2">
    <source>
        <dbReference type="Proteomes" id="UP001204151"/>
    </source>
</evidence>
<keyword evidence="2" id="KW-1185">Reference proteome</keyword>
<gene>
    <name evidence="1" type="ORF">NX784_11005</name>
</gene>
<dbReference type="RefSeq" id="WP_258816690.1">
    <property type="nucleotide sequence ID" value="NZ_JANUGW010000006.1"/>
</dbReference>
<evidence type="ECO:0000313" key="1">
    <source>
        <dbReference type="EMBL" id="MCS0582120.1"/>
    </source>
</evidence>
<proteinExistence type="predicted"/>
<comment type="caution">
    <text evidence="1">The sequence shown here is derived from an EMBL/GenBank/DDBJ whole genome shotgun (WGS) entry which is preliminary data.</text>
</comment>
<sequence length="84" mass="9452">MSTFSRIMANPTGMARLVTNYARVKELQQKMSLDDIADVFDEDRRELKTFVEYADALVSGEKSLSLDITTKSKEAFEQVASALK</sequence>
<protein>
    <submittedName>
        <fullName evidence="1">Uncharacterized protein</fullName>
    </submittedName>
</protein>
<dbReference type="Proteomes" id="UP001204151">
    <property type="component" value="Unassembled WGS sequence"/>
</dbReference>
<accession>A0ABT1ZQF8</accession>